<reference evidence="2 3" key="1">
    <citation type="submission" date="2019-09" db="EMBL/GenBank/DDBJ databases">
        <title>In-depth cultivation of the pig gut microbiome towards novel bacterial diversity and tailored functional studies.</title>
        <authorList>
            <person name="Wylensek D."/>
            <person name="Hitch T.C.A."/>
            <person name="Clavel T."/>
        </authorList>
    </citation>
    <scope>NUCLEOTIDE SEQUENCE [LARGE SCALE GENOMIC DNA]</scope>
    <source>
        <strain evidence="2 3">WCA3-693-APC-4?</strain>
    </source>
</reference>
<name>A0A6N7XH82_9FIRM</name>
<protein>
    <submittedName>
        <fullName evidence="2">Phage head morphogenesis protein</fullName>
    </submittedName>
</protein>
<evidence type="ECO:0000313" key="2">
    <source>
        <dbReference type="EMBL" id="MSU01401.1"/>
    </source>
</evidence>
<dbReference type="AlphaFoldDB" id="A0A6N7XH82"/>
<keyword evidence="3" id="KW-1185">Reference proteome</keyword>
<feature type="domain" description="Phage head morphogenesis" evidence="1">
    <location>
        <begin position="157"/>
        <end position="256"/>
    </location>
</feature>
<comment type="caution">
    <text evidence="2">The sequence shown here is derived from an EMBL/GenBank/DDBJ whole genome shotgun (WGS) entry which is preliminary data.</text>
</comment>
<accession>A0A6N7XH82</accession>
<dbReference type="InterPro" id="IPR006528">
    <property type="entry name" value="Phage_head_morphogenesis_dom"/>
</dbReference>
<gene>
    <name evidence="2" type="ORF">FYJ83_07965</name>
</gene>
<dbReference type="Pfam" id="PF04233">
    <property type="entry name" value="Phage_Mu_F"/>
    <property type="match status" value="1"/>
</dbReference>
<dbReference type="EMBL" id="VUNQ01000014">
    <property type="protein sequence ID" value="MSU01401.1"/>
    <property type="molecule type" value="Genomic_DNA"/>
</dbReference>
<proteinExistence type="predicted"/>
<sequence>MFKQLEKEILKLRIAIEKETNKDIKRILLEQKKHLERVRRDIGSIYMKYADSEGKLVINSLDRFNILREMEKNIINMSRELIKKTTNITDEALLRSYVDGYYKTAHIINNGSSVGINYKLLRPEFIESVLRANFEGMTYSDRIWKNTNNLYSKLYDIIGKGITDGTSIQKLSKEVKNAFGTSSFEAHRLVRNELSRVVSQAQDQIYHDSGVVQELMFVATLDDRISETCQGLDGNRYKLTDNYPKIPEDTHIMCRSCYVPIVSGDWNPRTRRDNITKENIPYTKYEDWAEQNNIS</sequence>
<evidence type="ECO:0000259" key="1">
    <source>
        <dbReference type="Pfam" id="PF04233"/>
    </source>
</evidence>
<dbReference type="Proteomes" id="UP000469523">
    <property type="component" value="Unassembled WGS sequence"/>
</dbReference>
<organism evidence="2 3">
    <name type="scientific">Tissierella pigra</name>
    <dbReference type="NCBI Taxonomy" id="2607614"/>
    <lineage>
        <taxon>Bacteria</taxon>
        <taxon>Bacillati</taxon>
        <taxon>Bacillota</taxon>
        <taxon>Tissierellia</taxon>
        <taxon>Tissierellales</taxon>
        <taxon>Tissierellaceae</taxon>
        <taxon>Tissierella</taxon>
    </lineage>
</organism>
<dbReference type="NCBIfam" id="TIGR01641">
    <property type="entry name" value="phageSPP1_gp7"/>
    <property type="match status" value="1"/>
</dbReference>
<dbReference type="RefSeq" id="WP_154439817.1">
    <property type="nucleotide sequence ID" value="NZ_VUNQ01000014.1"/>
</dbReference>
<evidence type="ECO:0000313" key="3">
    <source>
        <dbReference type="Proteomes" id="UP000469523"/>
    </source>
</evidence>